<dbReference type="CTD" id="36377411"/>
<dbReference type="AlphaFoldDB" id="A0A090L5G6"/>
<protein>
    <submittedName>
        <fullName evidence="2 4">Uncharacterized protein</fullName>
    </submittedName>
</protein>
<reference evidence="4" key="2">
    <citation type="submission" date="2020-12" db="UniProtKB">
        <authorList>
            <consortium name="WormBaseParasite"/>
        </authorList>
    </citation>
    <scope>IDENTIFICATION</scope>
</reference>
<sequence length="798" mass="90197">MSVRRSSILKQTNDGTSSSFETPKVNVRRRVSFSNQRLVQHFDKTDVTIQFGTVTEEMERTGSSGSPNLTHTTSSFSQPPTVFTTPERSCARGLDATSDVFDESVGNISFVSTKSNYTPVRNTTLSVFDSFDTPRVQVLDKEDFGEDMEISFSKSVLKTPMKTDVSEQENTIVTNLSTVSTKDEVSIKNENSTVVSRVITPAVNINLNDTKLSTSRKRLANSYIYRDSPTFIPNDDGNNVACSTRNVTPFRRRSLTSSISRRSNSLRRSLIEEMSFSVEGVPTTPARENLSNTLDIDDIKDYSCSQSFINLVTPARIPRKESMKLDSPAGDIFVQDSSIVNNSMVPDKKEEIQQELDKTNVTVGGKSSCFLDESYNVVYEDVLEVSRNNSIGVISKRDSNISQNNSFTSLNKLKDLDNSMKCTSILDNCEQNLTVTDDHPSFLSAKYSESMEFKQDGSVTMNKTTSTAVCFEKSDYHEDMTSIVKNSETLTPIVEEEESQIFNKTVNIDEVVMRSEKLKDIYARGLESSEDTNMGSQGSDIFNETSGFSTDADISMWNQSDPIVYSKKDIEENNQDDKKSSNEKKEVDSQNNLSMMDVSMRTIGNSSVHTESCNIEKIVEGLCYIDPSFSIVYKENYKECDKKYQIQLALAFIQSILYNESFRHPSLKNYVVGFEKYSFLKNHMIKTEVPLDLDDLFEKVGELGNIGEIIDDFRRINLDVYTTTADQLEVFFDSLYEIYFLLLDHISIYQKKLLEENNNIGVKCSEILNELISYKKLYDEEVISTNEALNYIVSKYNL</sequence>
<dbReference type="WormBase" id="SRAE_1000329900">
    <property type="protein sequence ID" value="SRP06886"/>
    <property type="gene ID" value="WBGene00259916"/>
</dbReference>
<feature type="region of interest" description="Disordered" evidence="1">
    <location>
        <begin position="1"/>
        <end position="23"/>
    </location>
</feature>
<evidence type="ECO:0000313" key="2">
    <source>
        <dbReference type="EMBL" id="CEF65046.1"/>
    </source>
</evidence>
<feature type="compositionally biased region" description="Polar residues" evidence="1">
    <location>
        <begin position="1"/>
        <end position="21"/>
    </location>
</feature>
<evidence type="ECO:0000313" key="4">
    <source>
        <dbReference type="WBParaSite" id="SRAE_1000329900.1"/>
    </source>
</evidence>
<feature type="region of interest" description="Disordered" evidence="1">
    <location>
        <begin position="569"/>
        <end position="591"/>
    </location>
</feature>
<dbReference type="Proteomes" id="UP000035682">
    <property type="component" value="Unplaced"/>
</dbReference>
<feature type="compositionally biased region" description="Basic and acidic residues" evidence="1">
    <location>
        <begin position="569"/>
        <end position="588"/>
    </location>
</feature>
<dbReference type="WBParaSite" id="SRAE_1000329900.1">
    <property type="protein sequence ID" value="SRAE_1000329900.1"/>
    <property type="gene ID" value="WBGene00259916"/>
</dbReference>
<evidence type="ECO:0000313" key="3">
    <source>
        <dbReference type="Proteomes" id="UP000035682"/>
    </source>
</evidence>
<evidence type="ECO:0000256" key="1">
    <source>
        <dbReference type="SAM" id="MobiDB-lite"/>
    </source>
</evidence>
<accession>A0A090L5G6</accession>
<dbReference type="GeneID" id="36377411"/>
<dbReference type="EMBL" id="LN609528">
    <property type="protein sequence ID" value="CEF65046.1"/>
    <property type="molecule type" value="Genomic_DNA"/>
</dbReference>
<organism evidence="2">
    <name type="scientific">Strongyloides ratti</name>
    <name type="common">Parasitic roundworm</name>
    <dbReference type="NCBI Taxonomy" id="34506"/>
    <lineage>
        <taxon>Eukaryota</taxon>
        <taxon>Metazoa</taxon>
        <taxon>Ecdysozoa</taxon>
        <taxon>Nematoda</taxon>
        <taxon>Chromadorea</taxon>
        <taxon>Rhabditida</taxon>
        <taxon>Tylenchina</taxon>
        <taxon>Panagrolaimomorpha</taxon>
        <taxon>Strongyloidoidea</taxon>
        <taxon>Strongyloididae</taxon>
        <taxon>Strongyloides</taxon>
    </lineage>
</organism>
<dbReference type="STRING" id="34506.A0A090L5G6"/>
<keyword evidence="3" id="KW-1185">Reference proteome</keyword>
<gene>
    <name evidence="2 4 5" type="ORF">SRAE_1000329900</name>
</gene>
<dbReference type="RefSeq" id="XP_024504247.1">
    <property type="nucleotide sequence ID" value="XM_024650472.1"/>
</dbReference>
<reference evidence="2 3" key="1">
    <citation type="submission" date="2014-09" db="EMBL/GenBank/DDBJ databases">
        <authorList>
            <person name="Martin A.A."/>
        </authorList>
    </citation>
    <scope>NUCLEOTIDE SEQUENCE</scope>
    <source>
        <strain evidence="3">ED321</strain>
        <strain evidence="2">ED321 Heterogonic</strain>
    </source>
</reference>
<proteinExistence type="predicted"/>
<evidence type="ECO:0000313" key="5">
    <source>
        <dbReference type="WormBase" id="SRAE_1000329900"/>
    </source>
</evidence>
<dbReference type="eggNOG" id="KOG2068">
    <property type="taxonomic scope" value="Eukaryota"/>
</dbReference>
<feature type="region of interest" description="Disordered" evidence="1">
    <location>
        <begin position="59"/>
        <end position="85"/>
    </location>
</feature>
<name>A0A090L5G6_STRRB</name>
<feature type="compositionally biased region" description="Polar residues" evidence="1">
    <location>
        <begin position="61"/>
        <end position="85"/>
    </location>
</feature>